<feature type="domain" description="3-hydroxyacyl-CoA dehydrogenase C-terminal" evidence="2">
    <location>
        <begin position="268"/>
        <end position="364"/>
    </location>
</feature>
<sequence length="369" mass="40785">MKYCCLQCHKCWNHPVEKCIFCGQGVTPVEETQYRVIGTSEVFVPSTGNEKVPYFVNILEDLHGHKKIEKSFQKYEIGDIIDIQQNDVQRDQIGVIGTGLLGSQIAAYLIQYGYPTVLKTRSDDSAKKAVSKIQKQIAKRMSDAETEAVLQSLTITTDYSGLADCDVIIEAAAEDMDIKREIFHSISQVCKPSTILATNSSSLSIDDLAGATDRPEKCIGMHFFNPVHRMDLVEVVIGSMTSDATKDSIIGIVTALNKKPIIVQNSPGYVVNRLLLPQINEAVLLLEEGVASKEDIDSAIKLGLNHPMGPFQLADFIGLDICLSILEVLYQEFNNPKYKPAQLLSDLIEQGKLGFKSGEGFYTYGKVNR</sequence>
<evidence type="ECO:0000313" key="4">
    <source>
        <dbReference type="EMBL" id="MDN7025667.1"/>
    </source>
</evidence>
<dbReference type="InterPro" id="IPR006176">
    <property type="entry name" value="3-OHacyl-CoA_DH_NAD-bd"/>
</dbReference>
<dbReference type="InterPro" id="IPR013328">
    <property type="entry name" value="6PGD_dom2"/>
</dbReference>
<evidence type="ECO:0000313" key="5">
    <source>
        <dbReference type="Proteomes" id="UP001168338"/>
    </source>
</evidence>
<gene>
    <name evidence="4" type="ORF">FGU65_12345</name>
</gene>
<dbReference type="InterPro" id="IPR008927">
    <property type="entry name" value="6-PGluconate_DH-like_C_sf"/>
</dbReference>
<dbReference type="PANTHER" id="PTHR48075">
    <property type="entry name" value="3-HYDROXYACYL-COA DEHYDROGENASE FAMILY PROTEIN"/>
    <property type="match status" value="1"/>
</dbReference>
<dbReference type="Gene3D" id="3.40.50.720">
    <property type="entry name" value="NAD(P)-binding Rossmann-like Domain"/>
    <property type="match status" value="1"/>
</dbReference>
<keyword evidence="1" id="KW-0560">Oxidoreductase</keyword>
<dbReference type="Pfam" id="PF02737">
    <property type="entry name" value="3HCDH_N"/>
    <property type="match status" value="1"/>
</dbReference>
<feature type="domain" description="3-hydroxyacyl-CoA dehydrogenase NAD binding" evidence="3">
    <location>
        <begin position="92"/>
        <end position="265"/>
    </location>
</feature>
<evidence type="ECO:0000256" key="1">
    <source>
        <dbReference type="ARBA" id="ARBA00023002"/>
    </source>
</evidence>
<proteinExistence type="predicted"/>
<dbReference type="InterPro" id="IPR006108">
    <property type="entry name" value="3HC_DH_C"/>
</dbReference>
<dbReference type="Pfam" id="PF00725">
    <property type="entry name" value="3HCDH"/>
    <property type="match status" value="1"/>
</dbReference>
<reference evidence="4" key="1">
    <citation type="submission" date="2019-05" db="EMBL/GenBank/DDBJ databases">
        <title>Methanoculleus sp. FWC-SCC1, a methanogenic archaeon isolated from deep marine cold seep.</title>
        <authorList>
            <person name="Chen Y.-W."/>
            <person name="Chen S.-C."/>
            <person name="Teng N.-H."/>
            <person name="Lai M.-C."/>
        </authorList>
    </citation>
    <scope>NUCLEOTIDE SEQUENCE</scope>
    <source>
        <strain evidence="4">FWC-SCC1</strain>
    </source>
</reference>
<accession>A0ABT8MCK6</accession>
<dbReference type="EMBL" id="VCYH01000009">
    <property type="protein sequence ID" value="MDN7025667.1"/>
    <property type="molecule type" value="Genomic_DNA"/>
</dbReference>
<protein>
    <submittedName>
        <fullName evidence="4">3-hydroxybutyryl-CoA dehydrogenase</fullName>
    </submittedName>
</protein>
<dbReference type="InterPro" id="IPR036291">
    <property type="entry name" value="NAD(P)-bd_dom_sf"/>
</dbReference>
<evidence type="ECO:0000259" key="3">
    <source>
        <dbReference type="Pfam" id="PF02737"/>
    </source>
</evidence>
<dbReference type="SUPFAM" id="SSF48179">
    <property type="entry name" value="6-phosphogluconate dehydrogenase C-terminal domain-like"/>
    <property type="match status" value="1"/>
</dbReference>
<dbReference type="PANTHER" id="PTHR48075:SF5">
    <property type="entry name" value="3-HYDROXYBUTYRYL-COA DEHYDROGENASE"/>
    <property type="match status" value="1"/>
</dbReference>
<comment type="caution">
    <text evidence="4">The sequence shown here is derived from an EMBL/GenBank/DDBJ whole genome shotgun (WGS) entry which is preliminary data.</text>
</comment>
<keyword evidence="5" id="KW-1185">Reference proteome</keyword>
<dbReference type="SUPFAM" id="SSF51735">
    <property type="entry name" value="NAD(P)-binding Rossmann-fold domains"/>
    <property type="match status" value="1"/>
</dbReference>
<organism evidence="4 5">
    <name type="scientific">Methanoculleus frigidifontis</name>
    <dbReference type="NCBI Taxonomy" id="2584085"/>
    <lineage>
        <taxon>Archaea</taxon>
        <taxon>Methanobacteriati</taxon>
        <taxon>Methanobacteriota</taxon>
        <taxon>Stenosarchaea group</taxon>
        <taxon>Methanomicrobia</taxon>
        <taxon>Methanomicrobiales</taxon>
        <taxon>Methanomicrobiaceae</taxon>
        <taxon>Methanoculleus</taxon>
    </lineage>
</organism>
<name>A0ABT8MCK6_9EURY</name>
<evidence type="ECO:0000259" key="2">
    <source>
        <dbReference type="Pfam" id="PF00725"/>
    </source>
</evidence>
<dbReference type="Gene3D" id="1.10.1040.10">
    <property type="entry name" value="N-(1-d-carboxylethyl)-l-norvaline Dehydrogenase, domain 2"/>
    <property type="match status" value="1"/>
</dbReference>
<dbReference type="Proteomes" id="UP001168338">
    <property type="component" value="Unassembled WGS sequence"/>
</dbReference>